<dbReference type="InterPro" id="IPR014718">
    <property type="entry name" value="GH-type_carb-bd"/>
</dbReference>
<dbReference type="PANTHER" id="PTHR12143">
    <property type="entry name" value="PEPTIDE N-GLYCANASE PNGASE -RELATED"/>
    <property type="match status" value="1"/>
</dbReference>
<dbReference type="Gene3D" id="1.20.1050.60">
    <property type="entry name" value="alpha-1,2-mannosidase"/>
    <property type="match status" value="1"/>
</dbReference>
<gene>
    <name evidence="3" type="ORF">HF882_11920</name>
</gene>
<dbReference type="EMBL" id="JABAEW010000021">
    <property type="protein sequence ID" value="NMD87292.1"/>
    <property type="molecule type" value="Genomic_DNA"/>
</dbReference>
<evidence type="ECO:0000259" key="1">
    <source>
        <dbReference type="Pfam" id="PF07971"/>
    </source>
</evidence>
<dbReference type="GO" id="GO:0005829">
    <property type="term" value="C:cytosol"/>
    <property type="evidence" value="ECO:0007669"/>
    <property type="project" value="TreeGrafter"/>
</dbReference>
<dbReference type="RefSeq" id="WP_168962761.1">
    <property type="nucleotide sequence ID" value="NZ_JABAEW010000021.1"/>
</dbReference>
<dbReference type="InterPro" id="IPR012939">
    <property type="entry name" value="Glyco_hydro_92"/>
</dbReference>
<comment type="caution">
    <text evidence="3">The sequence shown here is derived from an EMBL/GenBank/DDBJ whole genome shotgun (WGS) entry which is preliminary data.</text>
</comment>
<dbReference type="GO" id="GO:0005975">
    <property type="term" value="P:carbohydrate metabolic process"/>
    <property type="evidence" value="ECO:0007669"/>
    <property type="project" value="InterPro"/>
</dbReference>
<evidence type="ECO:0000313" key="3">
    <source>
        <dbReference type="EMBL" id="NMD87292.1"/>
    </source>
</evidence>
<keyword evidence="3" id="KW-0378">Hydrolase</keyword>
<feature type="domain" description="Glycosyl hydrolase family 92" evidence="1">
    <location>
        <begin position="218"/>
        <end position="643"/>
    </location>
</feature>
<evidence type="ECO:0000259" key="2">
    <source>
        <dbReference type="Pfam" id="PF17678"/>
    </source>
</evidence>
<feature type="domain" description="Glycosyl hydrolase family 92 N-terminal" evidence="2">
    <location>
        <begin position="8"/>
        <end position="192"/>
    </location>
</feature>
<dbReference type="Gene3D" id="3.30.2080.10">
    <property type="entry name" value="GH92 mannosidase domain"/>
    <property type="match status" value="1"/>
</dbReference>
<protein>
    <submittedName>
        <fullName evidence="3">Glycoside hydrolase family 92 protein</fullName>
    </submittedName>
</protein>
<dbReference type="Proteomes" id="UP000576225">
    <property type="component" value="Unassembled WGS sequence"/>
</dbReference>
<dbReference type="GO" id="GO:0030246">
    <property type="term" value="F:carbohydrate binding"/>
    <property type="evidence" value="ECO:0007669"/>
    <property type="project" value="InterPro"/>
</dbReference>
<dbReference type="AlphaFoldDB" id="A0A848B2F2"/>
<name>A0A848B2F2_9BACT</name>
<dbReference type="InterPro" id="IPR008928">
    <property type="entry name" value="6-hairpin_glycosidase_sf"/>
</dbReference>
<dbReference type="NCBIfam" id="TIGR01180">
    <property type="entry name" value="aman2_put"/>
    <property type="match status" value="1"/>
</dbReference>
<dbReference type="InterPro" id="IPR005887">
    <property type="entry name" value="GH92_a_mannosidase_put"/>
</dbReference>
<dbReference type="InterPro" id="IPR050883">
    <property type="entry name" value="PNGase"/>
</dbReference>
<proteinExistence type="predicted"/>
<accession>A0A848B2F2</accession>
<dbReference type="GO" id="GO:0000224">
    <property type="term" value="F:peptide-N4-(N-acetyl-beta-glucosaminyl)asparagine amidase activity"/>
    <property type="evidence" value="ECO:0007669"/>
    <property type="project" value="TreeGrafter"/>
</dbReference>
<dbReference type="Gene3D" id="1.20.1610.10">
    <property type="entry name" value="alpha-1,2-mannosidases domains"/>
    <property type="match status" value="1"/>
</dbReference>
<dbReference type="SUPFAM" id="SSF48208">
    <property type="entry name" value="Six-hairpin glycosidases"/>
    <property type="match status" value="1"/>
</dbReference>
<dbReference type="Pfam" id="PF07971">
    <property type="entry name" value="Glyco_hydro_92"/>
    <property type="match status" value="1"/>
</dbReference>
<dbReference type="Gene3D" id="2.70.98.10">
    <property type="match status" value="1"/>
</dbReference>
<dbReference type="GO" id="GO:0006516">
    <property type="term" value="P:glycoprotein catabolic process"/>
    <property type="evidence" value="ECO:0007669"/>
    <property type="project" value="TreeGrafter"/>
</dbReference>
<sequence>MMNTLLDYVNPLQGSDSEFHYSTGNTLPLAGPPYAMTHWSIENRDDVRFFMPRSRCFHGIRATHQPSPWIGDYGTFLILPQTGPELLDPEARIGVYDPRRLRFTPAGFSLHLNRYRVDVDLAATARCAWLRFTFPAGVPKRIIFDLKCGRSELKQDGSHTFHGHTSNHNGGVPENFRFHFVAHCSAAVAKFHCGVLELPPETTVAELRIGTSFLSPEQAERNLRELAATLEETAARTAASWEEKLAAIQVDADERTRRILYTCLHRTMLFPREFHEFDGSGNPVHYSPYSGTARPGVLYADNGFWDTHRTVYPLLSLLDPARYGEILSGWLNAAREGGWFPRWSSPGYRSCMTGTHIDAVYADAAVKGIGGFDLAEAWRYLLKNAYEPVEPHGLFGRRNLAEYIRYGFVPDDQCEHAASRTMDYAANDFCLAQIAGILGDAVHCDDLLRRSRNYRNLWNPAAGILQGRRADGTFSALSPTDWNRTYIEGSSWQCGFAVPHDPEGLIGLFGGPAATVARLDRMQEAPPDFQTGAYGKEIHEMAEMALAGFGQYAHSNQPVHHVLWLYTLAGARGKAAAAIRRVTEELYTPDTLPGDEDNGEMSGWYVFAQMGFYPFCPGRPEYVLAAPQHPMRVRLGNGRMLELAPGSAGTTRTISHSELLAGGKIPELHP</sequence>
<organism evidence="3 4">
    <name type="scientific">Victivallis vadensis</name>
    <dbReference type="NCBI Taxonomy" id="172901"/>
    <lineage>
        <taxon>Bacteria</taxon>
        <taxon>Pseudomonadati</taxon>
        <taxon>Lentisphaerota</taxon>
        <taxon>Lentisphaeria</taxon>
        <taxon>Victivallales</taxon>
        <taxon>Victivallaceae</taxon>
        <taxon>Victivallis</taxon>
    </lineage>
</organism>
<evidence type="ECO:0000313" key="4">
    <source>
        <dbReference type="Proteomes" id="UP000576225"/>
    </source>
</evidence>
<dbReference type="PANTHER" id="PTHR12143:SF43">
    <property type="entry name" value="PUTATIVE-RELATED"/>
    <property type="match status" value="1"/>
</dbReference>
<reference evidence="3 4" key="1">
    <citation type="submission" date="2020-04" db="EMBL/GenBank/DDBJ databases">
        <authorList>
            <person name="Hitch T.C.A."/>
            <person name="Wylensek D."/>
            <person name="Clavel T."/>
        </authorList>
    </citation>
    <scope>NUCLEOTIDE SEQUENCE [LARGE SCALE GENOMIC DNA]</scope>
    <source>
        <strain evidence="3 4">COR2-253-APC-1A</strain>
    </source>
</reference>
<dbReference type="InterPro" id="IPR041371">
    <property type="entry name" value="GH92_N"/>
</dbReference>
<dbReference type="Pfam" id="PF17678">
    <property type="entry name" value="Glyco_hydro_92N"/>
    <property type="match status" value="1"/>
</dbReference>